<evidence type="ECO:0000259" key="3">
    <source>
        <dbReference type="Pfam" id="PF22124"/>
    </source>
</evidence>
<keyword evidence="5" id="KW-1185">Reference proteome</keyword>
<dbReference type="InterPro" id="IPR054363">
    <property type="entry name" value="GH95_cat"/>
</dbReference>
<evidence type="ECO:0000259" key="1">
    <source>
        <dbReference type="Pfam" id="PF14498"/>
    </source>
</evidence>
<dbReference type="InterPro" id="IPR008928">
    <property type="entry name" value="6-hairpin_glycosidase_sf"/>
</dbReference>
<gene>
    <name evidence="4" type="ORF">GA0070604_2171</name>
</gene>
<sequence length="810" mass="87014">MLGFAAVLGGSSDGSMEMRMLREPRAELRFLAAAGGWQEALPVGNGRLGAMVHGRFPDERISLNEDSFWSGPGETAPPDVPPGLLAEVRDLVRTGRSVEAGSLLRGTQGADAEAYQPVGDLRISHVDRNGSAGATYGRWLDLRDGVAVVERGMVRQEVFASVGHQVLVVRLSTTDQEGLRLDLRWATPQPRAAIRGYGQAGLALLLTAPRHVVPWPRTDGVVLSDEQIPAMRAAALCTAVVEGDGAAVRVEERADGPVLTVRAAAAVTVFVAIRTGFTDWGTPPTRDAEACLARCAEEVRVAGAAGWAALRAAHVAEHRALMDRVRLVLDAAAPELPTDVRLARRAEGDPDEQLCALAFAFGRYLLAAASRPGSQPATLQGIWNDQVAPPWNCQYTVNINTQMNYWPAETTALAECHQPLLRLVTDLAVAGRATARGIYRARGWACHHNTDLWRITVPVGKGYGDPKWAQWPLAGAWLSLHLAEHWRFGRDLSFLAEVALPVALDAARFVLDLLVDARDGHLVTSPSISPENEFRTGDGPASVDAGTAMDLTLARELFEFVLEAQAAVESVGLPLDDVAVSSLHEVRAALARLAPLRIGSRGQILEWSAEYPEVEPHHRHLSHLVGLYPGQTIARDPRLREAARRSLTERGDAGTGWSIAWKVGLWARLGDGDAAHRLLGAYLTPAASEHQGGVYPSLLCAHPPFQIDGNFGVTAAIAELLVQSHLVHDAAPVIELLPALPTAWATGSVAGLRARGAVTVQKLAWVDGSVVTAKLAATADTTIEARWRDRDGIRRTRRLTLAAGERATLA</sequence>
<evidence type="ECO:0000259" key="2">
    <source>
        <dbReference type="Pfam" id="PF21307"/>
    </source>
</evidence>
<dbReference type="Proteomes" id="UP000199696">
    <property type="component" value="Unassembled WGS sequence"/>
</dbReference>
<accession>A0A1C6U9A7</accession>
<dbReference type="PANTHER" id="PTHR31084">
    <property type="entry name" value="ALPHA-L-FUCOSIDASE 2"/>
    <property type="match status" value="1"/>
</dbReference>
<dbReference type="GO" id="GO:0004560">
    <property type="term" value="F:alpha-L-fucosidase activity"/>
    <property type="evidence" value="ECO:0007669"/>
    <property type="project" value="InterPro"/>
</dbReference>
<dbReference type="STRING" id="227316.GA0070604_2171"/>
<evidence type="ECO:0000313" key="4">
    <source>
        <dbReference type="EMBL" id="SCL50612.1"/>
    </source>
</evidence>
<feature type="domain" description="Glycosyl hydrolase family 95 N-terminal" evidence="1">
    <location>
        <begin position="29"/>
        <end position="279"/>
    </location>
</feature>
<dbReference type="InterPro" id="IPR049053">
    <property type="entry name" value="AFCA-like_C"/>
</dbReference>
<dbReference type="EMBL" id="FMHY01000002">
    <property type="protein sequence ID" value="SCL50612.1"/>
    <property type="molecule type" value="Genomic_DNA"/>
</dbReference>
<dbReference type="InterPro" id="IPR016518">
    <property type="entry name" value="Alpha-L-fucosidase"/>
</dbReference>
<reference evidence="5" key="1">
    <citation type="submission" date="2016-06" db="EMBL/GenBank/DDBJ databases">
        <authorList>
            <person name="Varghese N."/>
            <person name="Submissions Spin"/>
        </authorList>
    </citation>
    <scope>NUCLEOTIDE SEQUENCE [LARGE SCALE GENOMIC DNA]</scope>
    <source>
        <strain evidence="5">DSM 44814</strain>
    </source>
</reference>
<protein>
    <submittedName>
        <fullName evidence="4">Alpha-L-fucosidase 2</fullName>
    </submittedName>
</protein>
<dbReference type="SUPFAM" id="SSF48208">
    <property type="entry name" value="Six-hairpin glycosidases"/>
    <property type="match status" value="1"/>
</dbReference>
<feature type="domain" description="Alpha fucosidase A-like C-terminal" evidence="2">
    <location>
        <begin position="733"/>
        <end position="789"/>
    </location>
</feature>
<evidence type="ECO:0000313" key="5">
    <source>
        <dbReference type="Proteomes" id="UP000199696"/>
    </source>
</evidence>
<feature type="domain" description="Glycosyl hydrolase family 95 catalytic" evidence="3">
    <location>
        <begin position="307"/>
        <end position="721"/>
    </location>
</feature>
<dbReference type="PIRSF" id="PIRSF007663">
    <property type="entry name" value="UCP007663"/>
    <property type="match status" value="1"/>
</dbReference>
<organism evidence="4 5">
    <name type="scientific">Micromonospora eburnea</name>
    <dbReference type="NCBI Taxonomy" id="227316"/>
    <lineage>
        <taxon>Bacteria</taxon>
        <taxon>Bacillati</taxon>
        <taxon>Actinomycetota</taxon>
        <taxon>Actinomycetes</taxon>
        <taxon>Micromonosporales</taxon>
        <taxon>Micromonosporaceae</taxon>
        <taxon>Micromonospora</taxon>
    </lineage>
</organism>
<dbReference type="PANTHER" id="PTHR31084:SF0">
    <property type="entry name" value="ALPHA-L-FUCOSIDASE 2"/>
    <property type="match status" value="1"/>
</dbReference>
<dbReference type="Pfam" id="PF14498">
    <property type="entry name" value="Glyco_hyd_65N_2"/>
    <property type="match status" value="1"/>
</dbReference>
<dbReference type="Pfam" id="PF22124">
    <property type="entry name" value="Glyco_hydro_95_cat"/>
    <property type="match status" value="1"/>
</dbReference>
<dbReference type="InterPro" id="IPR012341">
    <property type="entry name" value="6hp_glycosidase-like_sf"/>
</dbReference>
<proteinExistence type="predicted"/>
<dbReference type="InterPro" id="IPR027414">
    <property type="entry name" value="GH95_N_dom"/>
</dbReference>
<dbReference type="GO" id="GO:0005975">
    <property type="term" value="P:carbohydrate metabolic process"/>
    <property type="evidence" value="ECO:0007669"/>
    <property type="project" value="InterPro"/>
</dbReference>
<dbReference type="Pfam" id="PF21307">
    <property type="entry name" value="Glyco_hydro_95_C"/>
    <property type="match status" value="1"/>
</dbReference>
<dbReference type="Gene3D" id="1.50.10.10">
    <property type="match status" value="1"/>
</dbReference>
<dbReference type="AlphaFoldDB" id="A0A1C6U9A7"/>
<name>A0A1C6U9A7_9ACTN</name>